<dbReference type="AlphaFoldDB" id="A0A1X7G6I0"/>
<feature type="transmembrane region" description="Helical" evidence="7">
    <location>
        <begin position="21"/>
        <end position="39"/>
    </location>
</feature>
<reference evidence="10" key="1">
    <citation type="submission" date="2017-04" db="EMBL/GenBank/DDBJ databases">
        <authorList>
            <person name="Varghese N."/>
            <person name="Submissions S."/>
        </authorList>
    </citation>
    <scope>NUCLEOTIDE SEQUENCE [LARGE SCALE GENOMIC DNA]</scope>
    <source>
        <strain evidence="10">Ballard 720</strain>
    </source>
</reference>
<sequence length="462" mass="49765">MKTLSIAFRNLLRNRRRSTRTLLAMVIGLTAVLLFGGYARNVTYGLQTNFVRGEGHLQIQRKNYFLYGAGDPMAYGIDHYQHVIDVVRNDPVLSPLVTVATPILSVSGIAGNYGAGVSSTVIGLGVVVADQNRMRQWNDYGFPMHFRPLSLTATAANAAVIGMGLGRILRLCGPLAIPNCALNDVHKVGAGATPPDDIAQLSAMAAADMPKTKRAGIQLLTANAYGAPNVAQLAVVKAESQGVRAVDDRYLQLHLEQAQKLIYGNDPGKVTAIAVQLRHTADLPAAMQRIRQLEATTLKQDDLDVLDFRVLSPQYLQITGMFRAIFGFVTLLIGVIVMFMVGNTMSMAVMERTVEIGTLRAMGLRRLGVLRIFLMEGALLGLLGAAVGVSCALLAAWAINHGGFRWTPPGEIDAVPLTVRVFGETRMIVGYAVGIVAISAISAFWPARRAARMPIVDALSYA</sequence>
<comment type="subcellular location">
    <subcellularLocation>
        <location evidence="1">Cell membrane</location>
        <topology evidence="1">Multi-pass membrane protein</topology>
    </subcellularLocation>
</comment>
<gene>
    <name evidence="9" type="ORF">SAMN06295900_113171</name>
</gene>
<protein>
    <submittedName>
        <fullName evidence="9">Putative ABC transport system permease protein</fullName>
    </submittedName>
</protein>
<evidence type="ECO:0000259" key="8">
    <source>
        <dbReference type="Pfam" id="PF02687"/>
    </source>
</evidence>
<evidence type="ECO:0000256" key="3">
    <source>
        <dbReference type="ARBA" id="ARBA00022475"/>
    </source>
</evidence>
<feature type="transmembrane region" description="Helical" evidence="7">
    <location>
        <begin position="372"/>
        <end position="399"/>
    </location>
</feature>
<evidence type="ECO:0000256" key="1">
    <source>
        <dbReference type="ARBA" id="ARBA00004651"/>
    </source>
</evidence>
<dbReference type="EMBL" id="FXAH01000013">
    <property type="protein sequence ID" value="SMF64293.1"/>
    <property type="molecule type" value="Genomic_DNA"/>
</dbReference>
<dbReference type="Proteomes" id="UP000192911">
    <property type="component" value="Unassembled WGS sequence"/>
</dbReference>
<evidence type="ECO:0000256" key="6">
    <source>
        <dbReference type="ARBA" id="ARBA00023136"/>
    </source>
</evidence>
<evidence type="ECO:0000256" key="2">
    <source>
        <dbReference type="ARBA" id="ARBA00005236"/>
    </source>
</evidence>
<dbReference type="GO" id="GO:0044874">
    <property type="term" value="P:lipoprotein localization to outer membrane"/>
    <property type="evidence" value="ECO:0007669"/>
    <property type="project" value="TreeGrafter"/>
</dbReference>
<dbReference type="PANTHER" id="PTHR30489:SF0">
    <property type="entry name" value="LIPOPROTEIN-RELEASING SYSTEM TRANSMEMBRANE PROTEIN LOLE"/>
    <property type="match status" value="1"/>
</dbReference>
<name>A0A1X7G6I0_TRICW</name>
<dbReference type="InterPro" id="IPR051447">
    <property type="entry name" value="Lipoprotein-release_system"/>
</dbReference>
<feature type="domain" description="ABC3 transporter permease C-terminal" evidence="8">
    <location>
        <begin position="328"/>
        <end position="455"/>
    </location>
</feature>
<keyword evidence="4 7" id="KW-0812">Transmembrane</keyword>
<comment type="similarity">
    <text evidence="2">Belongs to the ABC-4 integral membrane protein family. LolC/E subfamily.</text>
</comment>
<keyword evidence="5 7" id="KW-1133">Transmembrane helix</keyword>
<feature type="transmembrane region" description="Helical" evidence="7">
    <location>
        <begin position="321"/>
        <end position="342"/>
    </location>
</feature>
<dbReference type="InterPro" id="IPR003838">
    <property type="entry name" value="ABC3_permease_C"/>
</dbReference>
<evidence type="ECO:0000313" key="10">
    <source>
        <dbReference type="Proteomes" id="UP000192911"/>
    </source>
</evidence>
<keyword evidence="6 7" id="KW-0472">Membrane</keyword>
<dbReference type="OrthoDB" id="9770036at2"/>
<keyword evidence="10" id="KW-1185">Reference proteome</keyword>
<keyword evidence="3" id="KW-1003">Cell membrane</keyword>
<dbReference type="GO" id="GO:0098797">
    <property type="term" value="C:plasma membrane protein complex"/>
    <property type="evidence" value="ECO:0007669"/>
    <property type="project" value="TreeGrafter"/>
</dbReference>
<proteinExistence type="inferred from homology"/>
<feature type="transmembrane region" description="Helical" evidence="7">
    <location>
        <begin position="428"/>
        <end position="445"/>
    </location>
</feature>
<dbReference type="STRING" id="28094.SAMN06295900_113171"/>
<dbReference type="Pfam" id="PF02687">
    <property type="entry name" value="FtsX"/>
    <property type="match status" value="1"/>
</dbReference>
<organism evidence="9 10">
    <name type="scientific">Trinickia caryophylli</name>
    <name type="common">Paraburkholderia caryophylli</name>
    <dbReference type="NCBI Taxonomy" id="28094"/>
    <lineage>
        <taxon>Bacteria</taxon>
        <taxon>Pseudomonadati</taxon>
        <taxon>Pseudomonadota</taxon>
        <taxon>Betaproteobacteria</taxon>
        <taxon>Burkholderiales</taxon>
        <taxon>Burkholderiaceae</taxon>
        <taxon>Trinickia</taxon>
    </lineage>
</organism>
<dbReference type="PANTHER" id="PTHR30489">
    <property type="entry name" value="LIPOPROTEIN-RELEASING SYSTEM TRANSMEMBRANE PROTEIN LOLE"/>
    <property type="match status" value="1"/>
</dbReference>
<evidence type="ECO:0000256" key="4">
    <source>
        <dbReference type="ARBA" id="ARBA00022692"/>
    </source>
</evidence>
<evidence type="ECO:0000313" key="9">
    <source>
        <dbReference type="EMBL" id="SMF64293.1"/>
    </source>
</evidence>
<accession>A0A1X7G6I0</accession>
<evidence type="ECO:0000256" key="7">
    <source>
        <dbReference type="SAM" id="Phobius"/>
    </source>
</evidence>
<evidence type="ECO:0000256" key="5">
    <source>
        <dbReference type="ARBA" id="ARBA00022989"/>
    </source>
</evidence>